<name>A0A4U1ZS72_9VIBR</name>
<comment type="caution">
    <text evidence="4">The sequence shown here is derived from an EMBL/GenBank/DDBJ whole genome shotgun (WGS) entry which is preliminary data.</text>
</comment>
<dbReference type="GO" id="GO:0003690">
    <property type="term" value="F:double-stranded DNA binding"/>
    <property type="evidence" value="ECO:0007669"/>
    <property type="project" value="TreeGrafter"/>
</dbReference>
<dbReference type="PANTHER" id="PTHR38772:SF1">
    <property type="entry name" value="NUCLEOID-ASSOCIATED PROTEIN YEJK"/>
    <property type="match status" value="1"/>
</dbReference>
<protein>
    <submittedName>
        <fullName evidence="4">Nucleoid-associated protein</fullName>
    </submittedName>
</protein>
<dbReference type="GO" id="GO:0003727">
    <property type="term" value="F:single-stranded RNA binding"/>
    <property type="evidence" value="ECO:0007669"/>
    <property type="project" value="TreeGrafter"/>
</dbReference>
<keyword evidence="3" id="KW-0963">Cytoplasm</keyword>
<dbReference type="GO" id="GO:0043590">
    <property type="term" value="C:bacterial nucleoid"/>
    <property type="evidence" value="ECO:0007669"/>
    <property type="project" value="TreeGrafter"/>
</dbReference>
<organism evidence="4 5">
    <name type="scientific">Vibrio kanaloae</name>
    <dbReference type="NCBI Taxonomy" id="170673"/>
    <lineage>
        <taxon>Bacteria</taxon>
        <taxon>Pseudomonadati</taxon>
        <taxon>Pseudomonadota</taxon>
        <taxon>Gammaproteobacteria</taxon>
        <taxon>Vibrionales</taxon>
        <taxon>Vibrionaceae</taxon>
        <taxon>Vibrio</taxon>
    </lineage>
</organism>
<dbReference type="PANTHER" id="PTHR38772">
    <property type="match status" value="1"/>
</dbReference>
<dbReference type="Proteomes" id="UP000307574">
    <property type="component" value="Unassembled WGS sequence"/>
</dbReference>
<proteinExistence type="inferred from homology"/>
<accession>A0A4U1ZS72</accession>
<comment type="similarity">
    <text evidence="2">Belongs to the YejK family.</text>
</comment>
<evidence type="ECO:0000313" key="4">
    <source>
        <dbReference type="EMBL" id="TKF37149.1"/>
    </source>
</evidence>
<dbReference type="EMBL" id="SYUV01000002">
    <property type="protein sequence ID" value="TKF37149.1"/>
    <property type="molecule type" value="Genomic_DNA"/>
</dbReference>
<evidence type="ECO:0000256" key="3">
    <source>
        <dbReference type="ARBA" id="ARBA00022490"/>
    </source>
</evidence>
<dbReference type="Pfam" id="PF04245">
    <property type="entry name" value="NA37"/>
    <property type="match status" value="1"/>
</dbReference>
<comment type="subcellular location">
    <subcellularLocation>
        <location evidence="1">Cytoplasm</location>
        <location evidence="1">Nucleoid</location>
    </subcellularLocation>
</comment>
<dbReference type="AlphaFoldDB" id="A0A4U1ZS72"/>
<dbReference type="RefSeq" id="WP_136978634.1">
    <property type="nucleotide sequence ID" value="NZ_SYUV01000002.1"/>
</dbReference>
<dbReference type="InterPro" id="IPR007358">
    <property type="entry name" value="Nucleoid_associated_NdpA"/>
</dbReference>
<gene>
    <name evidence="4" type="ORF">FCV50_00265</name>
</gene>
<evidence type="ECO:0000256" key="1">
    <source>
        <dbReference type="ARBA" id="ARBA00004453"/>
    </source>
</evidence>
<evidence type="ECO:0000256" key="2">
    <source>
        <dbReference type="ARBA" id="ARBA00009035"/>
    </source>
</evidence>
<reference evidence="4 5" key="1">
    <citation type="submission" date="2019-04" db="EMBL/GenBank/DDBJ databases">
        <title>A reverse ecology approach based on a biological definition of microbial populations.</title>
        <authorList>
            <person name="Arevalo P."/>
            <person name="Vaninsberghe D."/>
            <person name="Elsherbini J."/>
            <person name="Gore J."/>
            <person name="Polz M."/>
        </authorList>
    </citation>
    <scope>NUCLEOTIDE SEQUENCE [LARGE SCALE GENOMIC DNA]</scope>
    <source>
        <strain evidence="4 5">10N.261.46.F4</strain>
    </source>
</reference>
<evidence type="ECO:0000313" key="5">
    <source>
        <dbReference type="Proteomes" id="UP000307574"/>
    </source>
</evidence>
<sequence>MESELLNLVITSIKRGNDNQAVANTRAHENDVSVLSGAIKEKLTSIFQTTGLRLGRFNTEPRRPNFASTLDEYFSAEGYSFSNFQKFASTLGADLAAELNRGQAQNAKDGFLLTYYYSMTQLDDDTEEEFTDYFLGVIFLHRLDGVDIDPVRLDLEDIEQINLDSLNLGARIDIEQYLNEQLDTALKPIAFKIGRGSDVRVYFQEFVGCSEPSNSKLDSQNLLEAIEMACSRLGYDEDQKRTASEYAENYSLMILSGGQNSMSLEHFAQHVFQEEGEAEQFIAIANESFNLGETVGLDKAEVKKFGTITIRNEAFNIKFSKASLSRNDNSVVWDEGASCLKLYGLNDEDIRRLNLNT</sequence>